<proteinExistence type="predicted"/>
<accession>A0A317D3R9</accession>
<organism evidence="1 2">
    <name type="scientific">Micromonospora acroterricola</name>
    <dbReference type="NCBI Taxonomy" id="2202421"/>
    <lineage>
        <taxon>Bacteria</taxon>
        <taxon>Bacillati</taxon>
        <taxon>Actinomycetota</taxon>
        <taxon>Actinomycetes</taxon>
        <taxon>Micromonosporales</taxon>
        <taxon>Micromonosporaceae</taxon>
        <taxon>Micromonospora</taxon>
    </lineage>
</organism>
<keyword evidence="2" id="KW-1185">Reference proteome</keyword>
<dbReference type="RefSeq" id="WP_146218353.1">
    <property type="nucleotide sequence ID" value="NZ_QGKR01000186.1"/>
</dbReference>
<reference evidence="1 2" key="1">
    <citation type="submission" date="2018-05" db="EMBL/GenBank/DDBJ databases">
        <title>Micromonospora atacamensis sp. nov., a novel actinobacteria isolated from high altitude Atacama Desert soil.</title>
        <authorList>
            <person name="Carro L."/>
            <person name="Golinska P."/>
            <person name="Klenk H.-P."/>
            <person name="Goodfellow M."/>
        </authorList>
    </citation>
    <scope>NUCLEOTIDE SEQUENCE [LARGE SCALE GENOMIC DNA]</scope>
    <source>
        <strain evidence="1 2">5R2A7</strain>
    </source>
</reference>
<name>A0A317D3R9_9ACTN</name>
<sequence length="101" mass="11622">MTDPAQRPRALLETGWIALVAIWFWARAATADYWRREPVDEPWWRDSFGPFAAPLRLHRVDAHPDGPGFRPYFEIRDGKVYLGTGHPDGPRSQPLYESSDS</sequence>
<evidence type="ECO:0000313" key="2">
    <source>
        <dbReference type="Proteomes" id="UP000245410"/>
    </source>
</evidence>
<dbReference type="AlphaFoldDB" id="A0A317D3R9"/>
<dbReference type="Proteomes" id="UP000245410">
    <property type="component" value="Unassembled WGS sequence"/>
</dbReference>
<dbReference type="EMBL" id="QGKR01000186">
    <property type="protein sequence ID" value="PWR08972.1"/>
    <property type="molecule type" value="Genomic_DNA"/>
</dbReference>
<dbReference type="OrthoDB" id="9801773at2"/>
<protein>
    <submittedName>
        <fullName evidence="1">Uncharacterized protein</fullName>
    </submittedName>
</protein>
<evidence type="ECO:0000313" key="1">
    <source>
        <dbReference type="EMBL" id="PWR08972.1"/>
    </source>
</evidence>
<comment type="caution">
    <text evidence="1">The sequence shown here is derived from an EMBL/GenBank/DDBJ whole genome shotgun (WGS) entry which is preliminary data.</text>
</comment>
<gene>
    <name evidence="1" type="ORF">DKT68_13330</name>
</gene>